<dbReference type="RefSeq" id="WP_150556384.1">
    <property type="nucleotide sequence ID" value="NZ_CABPSC010000012.1"/>
</dbReference>
<gene>
    <name evidence="2" type="ORF">PNO31109_03115</name>
</gene>
<evidence type="ECO:0000313" key="3">
    <source>
        <dbReference type="Proteomes" id="UP000367825"/>
    </source>
</evidence>
<accession>A0A5E4WBN2</accession>
<feature type="region of interest" description="Disordered" evidence="1">
    <location>
        <begin position="1"/>
        <end position="20"/>
    </location>
</feature>
<name>A0A5E4WBN2_9BURK</name>
<dbReference type="Proteomes" id="UP000367825">
    <property type="component" value="Unassembled WGS sequence"/>
</dbReference>
<reference evidence="2 3" key="1">
    <citation type="submission" date="2019-08" db="EMBL/GenBank/DDBJ databases">
        <authorList>
            <person name="Peeters C."/>
        </authorList>
    </citation>
    <scope>NUCLEOTIDE SEQUENCE [LARGE SCALE GENOMIC DNA]</scope>
    <source>
        <strain evidence="2 3">LMG 31109</strain>
    </source>
</reference>
<sequence>MTTNTETTTQHDEPRQPAELSAEEIAQVGGGWGPNRYNVGATVQQTTTMGAVKSVPSGRSVAS</sequence>
<organism evidence="2 3">
    <name type="scientific">Pandoraea nosoerga</name>
    <dbReference type="NCBI Taxonomy" id="2508296"/>
    <lineage>
        <taxon>Bacteria</taxon>
        <taxon>Pseudomonadati</taxon>
        <taxon>Pseudomonadota</taxon>
        <taxon>Betaproteobacteria</taxon>
        <taxon>Burkholderiales</taxon>
        <taxon>Burkholderiaceae</taxon>
        <taxon>Pandoraea</taxon>
    </lineage>
</organism>
<dbReference type="EMBL" id="CABPSC010000012">
    <property type="protein sequence ID" value="VVE20720.1"/>
    <property type="molecule type" value="Genomic_DNA"/>
</dbReference>
<proteinExistence type="predicted"/>
<dbReference type="OrthoDB" id="8943621at2"/>
<evidence type="ECO:0000256" key="1">
    <source>
        <dbReference type="SAM" id="MobiDB-lite"/>
    </source>
</evidence>
<protein>
    <submittedName>
        <fullName evidence="2">Uncharacterized protein</fullName>
    </submittedName>
</protein>
<keyword evidence="3" id="KW-1185">Reference proteome</keyword>
<dbReference type="AlphaFoldDB" id="A0A5E4WBN2"/>
<evidence type="ECO:0000313" key="2">
    <source>
        <dbReference type="EMBL" id="VVE20720.1"/>
    </source>
</evidence>